<keyword evidence="1" id="KW-0808">Transferase</keyword>
<dbReference type="Proteomes" id="UP000010366">
    <property type="component" value="Chromosome"/>
</dbReference>
<dbReference type="eggNOG" id="COG0703">
    <property type="taxonomic scope" value="Bacteria"/>
</dbReference>
<dbReference type="SUPFAM" id="SSF52540">
    <property type="entry name" value="P-loop containing nucleoside triphosphate hydrolases"/>
    <property type="match status" value="1"/>
</dbReference>
<dbReference type="STRING" id="1173020.Cha6605_5573"/>
<dbReference type="RefSeq" id="WP_015162531.1">
    <property type="nucleotide sequence ID" value="NC_019697.1"/>
</dbReference>
<keyword evidence="1" id="KW-0418">Kinase</keyword>
<name>K9UQE4_CHAP6</name>
<dbReference type="OrthoDB" id="484214at2"/>
<evidence type="ECO:0000313" key="2">
    <source>
        <dbReference type="Proteomes" id="UP000010366"/>
    </source>
</evidence>
<evidence type="ECO:0000313" key="1">
    <source>
        <dbReference type="EMBL" id="AFY96449.1"/>
    </source>
</evidence>
<dbReference type="EMBL" id="CP003600">
    <property type="protein sequence ID" value="AFY96449.1"/>
    <property type="molecule type" value="Genomic_DNA"/>
</dbReference>
<dbReference type="KEGG" id="cmp:Cha6605_5573"/>
<dbReference type="AlphaFoldDB" id="K9UQE4"/>
<keyword evidence="2" id="KW-1185">Reference proteome</keyword>
<dbReference type="InterPro" id="IPR031322">
    <property type="entry name" value="Shikimate/glucono_kinase"/>
</dbReference>
<dbReference type="HOGENOM" id="CLU_1387955_0_0_3"/>
<dbReference type="InterPro" id="IPR027417">
    <property type="entry name" value="P-loop_NTPase"/>
</dbReference>
<gene>
    <name evidence="1" type="ORF">Cha6605_5573</name>
</gene>
<dbReference type="Pfam" id="PF01202">
    <property type="entry name" value="SKI"/>
    <property type="match status" value="1"/>
</dbReference>
<accession>K9UQE4</accession>
<sequence length="204" mass="22776">MDLVEPIALAAPASILIGPTGAGKSTIGLLLSKRLNLPSVSMDGIAEPYYNECNFGIAVFQQLRAEQGFLATHRQWEPVRVYAVERVMSECGRVVLDLGAGHTHYENPVMFDRVKQAISSCPNVILLLPCADLDRSVRILKERCMSERGSDWIKDGYDFIAHWVKDSCNHDLATMTIFTEGKTPMETCEEIIDRMVTSSIEQNR</sequence>
<reference evidence="1 2" key="1">
    <citation type="submission" date="2012-05" db="EMBL/GenBank/DDBJ databases">
        <title>Finished chromosome of genome of Chamaesiphon sp. PCC 6605.</title>
        <authorList>
            <consortium name="US DOE Joint Genome Institute"/>
            <person name="Gugger M."/>
            <person name="Coursin T."/>
            <person name="Rippka R."/>
            <person name="Tandeau De Marsac N."/>
            <person name="Huntemann M."/>
            <person name="Wei C.-L."/>
            <person name="Han J."/>
            <person name="Detter J.C."/>
            <person name="Han C."/>
            <person name="Tapia R."/>
            <person name="Chen A."/>
            <person name="Kyrpides N."/>
            <person name="Mavromatis K."/>
            <person name="Markowitz V."/>
            <person name="Szeto E."/>
            <person name="Ivanova N."/>
            <person name="Pagani I."/>
            <person name="Pati A."/>
            <person name="Goodwin L."/>
            <person name="Nordberg H.P."/>
            <person name="Cantor M.N."/>
            <person name="Hua S.X."/>
            <person name="Woyke T."/>
            <person name="Kerfeld C.A."/>
        </authorList>
    </citation>
    <scope>NUCLEOTIDE SEQUENCE [LARGE SCALE GENOMIC DNA]</scope>
    <source>
        <strain evidence="2">ATCC 27169 / PCC 6605</strain>
    </source>
</reference>
<organism evidence="1 2">
    <name type="scientific">Chamaesiphon minutus (strain ATCC 27169 / PCC 6605)</name>
    <dbReference type="NCBI Taxonomy" id="1173020"/>
    <lineage>
        <taxon>Bacteria</taxon>
        <taxon>Bacillati</taxon>
        <taxon>Cyanobacteriota</taxon>
        <taxon>Cyanophyceae</taxon>
        <taxon>Gomontiellales</taxon>
        <taxon>Chamaesiphonaceae</taxon>
        <taxon>Chamaesiphon</taxon>
    </lineage>
</organism>
<dbReference type="Gene3D" id="3.40.50.300">
    <property type="entry name" value="P-loop containing nucleotide triphosphate hydrolases"/>
    <property type="match status" value="1"/>
</dbReference>
<dbReference type="GO" id="GO:0016301">
    <property type="term" value="F:kinase activity"/>
    <property type="evidence" value="ECO:0007669"/>
    <property type="project" value="UniProtKB-KW"/>
</dbReference>
<proteinExistence type="predicted"/>
<protein>
    <submittedName>
        <fullName evidence="1">Shikimate kinase</fullName>
    </submittedName>
</protein>